<dbReference type="AlphaFoldDB" id="A0A9X1XNT5"/>
<dbReference type="EMBL" id="JALNUB010000002">
    <property type="protein sequence ID" value="MCK8140705.1"/>
    <property type="molecule type" value="Genomic_DNA"/>
</dbReference>
<protein>
    <submittedName>
        <fullName evidence="1">DUF4238 domain-containing protein</fullName>
    </submittedName>
</protein>
<evidence type="ECO:0000313" key="2">
    <source>
        <dbReference type="EMBL" id="MCK8143413.1"/>
    </source>
</evidence>
<keyword evidence="3" id="KW-1185">Reference proteome</keyword>
<gene>
    <name evidence="1" type="ORF">MW871_02250</name>
    <name evidence="2" type="ORF">MW871_16090</name>
</gene>
<proteinExistence type="predicted"/>
<reference evidence="1" key="1">
    <citation type="submission" date="2022-04" db="EMBL/GenBank/DDBJ databases">
        <title>Flavobacterium pygoscelis sp. nov. isolated from Chinstrap chick (Pygoscelis antarcticus).</title>
        <authorList>
            <person name="Irgang R."/>
            <person name="Poblete-Morales M."/>
            <person name="Avendano-Herrera R."/>
        </authorList>
    </citation>
    <scope>NUCLEOTIDE SEQUENCE</scope>
    <source>
        <strain evidence="1">I-SCBP12n</strain>
    </source>
</reference>
<comment type="caution">
    <text evidence="1">The sequence shown here is derived from an EMBL/GenBank/DDBJ whole genome shotgun (WGS) entry which is preliminary data.</text>
</comment>
<dbReference type="Proteomes" id="UP001139260">
    <property type="component" value="Unassembled WGS sequence"/>
</dbReference>
<dbReference type="Pfam" id="PF14022">
    <property type="entry name" value="DUF4238"/>
    <property type="match status" value="1"/>
</dbReference>
<dbReference type="RefSeq" id="WP_248427413.1">
    <property type="nucleotide sequence ID" value="NZ_JALNUB010000002.1"/>
</dbReference>
<organism evidence="1 3">
    <name type="scientific">Flavobacterium pygoscelis</name>
    <dbReference type="NCBI Taxonomy" id="2893176"/>
    <lineage>
        <taxon>Bacteria</taxon>
        <taxon>Pseudomonadati</taxon>
        <taxon>Bacteroidota</taxon>
        <taxon>Flavobacteriia</taxon>
        <taxon>Flavobacteriales</taxon>
        <taxon>Flavobacteriaceae</taxon>
        <taxon>Flavobacterium</taxon>
    </lineage>
</organism>
<accession>A0A9X1XNT5</accession>
<dbReference type="InterPro" id="IPR025332">
    <property type="entry name" value="DUF4238"/>
</dbReference>
<evidence type="ECO:0000313" key="1">
    <source>
        <dbReference type="EMBL" id="MCK8140705.1"/>
    </source>
</evidence>
<dbReference type="EMBL" id="JALNUB010000028">
    <property type="protein sequence ID" value="MCK8143413.1"/>
    <property type="molecule type" value="Genomic_DNA"/>
</dbReference>
<name>A0A9X1XNT5_9FLAO</name>
<sequence length="292" mass="34452">MDITKRHHYIPEFFIKGFTGEDKMVSVFNKETGKLDNARKSPKQVFFEWNRNTFKINGEDNDFVEMLYQFGETKFSDTYRMIIGNQESFQFNAFEKLHLMYFISELHWRVPNQDIEFLDHIDQINSESSSLQIRNKNSGETISQKLYSELIKNPPISEAFKMIKAIEDFDEIVKEVKIEDWKLYSVEINNPQLNLLSDNPVIIRDYKSNILKSELIFSLSKGKTVYHTNGKILNEIPAENRIRVDVLAFLQSKKFVCGPKAEYLKDIAEYAKFYDTENKIEKLKENVFDIFK</sequence>
<evidence type="ECO:0000313" key="3">
    <source>
        <dbReference type="Proteomes" id="UP001139260"/>
    </source>
</evidence>